<dbReference type="InterPro" id="IPR051853">
    <property type="entry name" value="SH2-Ras-GEF_adapter"/>
</dbReference>
<dbReference type="InterPro" id="IPR044102">
    <property type="entry name" value="SH2_SHEP1/BCAR3/NSP1"/>
</dbReference>
<reference evidence="8" key="1">
    <citation type="submission" date="2025-08" db="UniProtKB">
        <authorList>
            <consortium name="RefSeq"/>
        </authorList>
    </citation>
    <scope>IDENTIFICATION</scope>
    <source>
        <tissue evidence="8">White muscle</tissue>
    </source>
</reference>
<feature type="compositionally biased region" description="Basic and acidic residues" evidence="4">
    <location>
        <begin position="303"/>
        <end position="312"/>
    </location>
</feature>
<dbReference type="GO" id="GO:0005085">
    <property type="term" value="F:guanyl-nucleotide exchange factor activity"/>
    <property type="evidence" value="ECO:0007669"/>
    <property type="project" value="UniProtKB-KW"/>
</dbReference>
<keyword evidence="2" id="KW-0344">Guanine-nucleotide releasing factor</keyword>
<keyword evidence="1 3" id="KW-0727">SH2 domain</keyword>
<name>A0A8U0TR35_SALNM</name>
<dbReference type="InterPro" id="IPR036964">
    <property type="entry name" value="RASGEF_cat_dom_sf"/>
</dbReference>
<dbReference type="PROSITE" id="PS50009">
    <property type="entry name" value="RASGEF_CAT"/>
    <property type="match status" value="1"/>
</dbReference>
<evidence type="ECO:0000313" key="7">
    <source>
        <dbReference type="Proteomes" id="UP000808372"/>
    </source>
</evidence>
<organism evidence="7 8">
    <name type="scientific">Salvelinus namaycush</name>
    <name type="common">Lake trout</name>
    <name type="synonym">Salmo namaycush</name>
    <dbReference type="NCBI Taxonomy" id="8040"/>
    <lineage>
        <taxon>Eukaryota</taxon>
        <taxon>Metazoa</taxon>
        <taxon>Chordata</taxon>
        <taxon>Craniata</taxon>
        <taxon>Vertebrata</taxon>
        <taxon>Euteleostomi</taxon>
        <taxon>Actinopterygii</taxon>
        <taxon>Neopterygii</taxon>
        <taxon>Teleostei</taxon>
        <taxon>Protacanthopterygii</taxon>
        <taxon>Salmoniformes</taxon>
        <taxon>Salmonidae</taxon>
        <taxon>Salmoninae</taxon>
        <taxon>Salvelinus</taxon>
    </lineage>
</organism>
<dbReference type="InterPro" id="IPR001895">
    <property type="entry name" value="RASGEF_cat_dom"/>
</dbReference>
<gene>
    <name evidence="8" type="primary">sh2d3ca</name>
</gene>
<feature type="domain" description="Ras-GEF" evidence="6">
    <location>
        <begin position="868"/>
        <end position="1140"/>
    </location>
</feature>
<dbReference type="CDD" id="cd10337">
    <property type="entry name" value="SH2_BCAR3"/>
    <property type="match status" value="1"/>
</dbReference>
<evidence type="ECO:0000256" key="4">
    <source>
        <dbReference type="SAM" id="MobiDB-lite"/>
    </source>
</evidence>
<dbReference type="FunFam" id="1.10.840.10:FF:000007">
    <property type="entry name" value="SH2 domain containing 3C (Predicted)"/>
    <property type="match status" value="1"/>
</dbReference>
<proteinExistence type="predicted"/>
<keyword evidence="7" id="KW-1185">Reference proteome</keyword>
<feature type="region of interest" description="Disordered" evidence="4">
    <location>
        <begin position="355"/>
        <end position="435"/>
    </location>
</feature>
<evidence type="ECO:0000256" key="2">
    <source>
        <dbReference type="PROSITE-ProRule" id="PRU00168"/>
    </source>
</evidence>
<accession>A0A8U0TR35</accession>
<feature type="region of interest" description="Disordered" evidence="4">
    <location>
        <begin position="444"/>
        <end position="463"/>
    </location>
</feature>
<dbReference type="Gene3D" id="1.10.840.10">
    <property type="entry name" value="Ras guanine-nucleotide exchange factors catalytic domain"/>
    <property type="match status" value="1"/>
</dbReference>
<feature type="compositionally biased region" description="Polar residues" evidence="4">
    <location>
        <begin position="411"/>
        <end position="422"/>
    </location>
</feature>
<evidence type="ECO:0000259" key="5">
    <source>
        <dbReference type="PROSITE" id="PS50001"/>
    </source>
</evidence>
<dbReference type="PROSITE" id="PS50001">
    <property type="entry name" value="SH2"/>
    <property type="match status" value="1"/>
</dbReference>
<dbReference type="Pfam" id="PF00017">
    <property type="entry name" value="SH2"/>
    <property type="match status" value="1"/>
</dbReference>
<feature type="compositionally biased region" description="Basic and acidic residues" evidence="4">
    <location>
        <begin position="195"/>
        <end position="208"/>
    </location>
</feature>
<dbReference type="GO" id="GO:0001784">
    <property type="term" value="F:phosphotyrosine residue binding"/>
    <property type="evidence" value="ECO:0007669"/>
    <property type="project" value="InterPro"/>
</dbReference>
<feature type="domain" description="SH2" evidence="5">
    <location>
        <begin position="500"/>
        <end position="605"/>
    </location>
</feature>
<dbReference type="RefSeq" id="XP_038826104.1">
    <property type="nucleotide sequence ID" value="XM_038970176.1"/>
</dbReference>
<dbReference type="CTD" id="558860"/>
<dbReference type="GeneID" id="120025632"/>
<evidence type="ECO:0000256" key="3">
    <source>
        <dbReference type="PROSITE-ProRule" id="PRU00191"/>
    </source>
</evidence>
<feature type="region of interest" description="Disordered" evidence="4">
    <location>
        <begin position="45"/>
        <end position="65"/>
    </location>
</feature>
<dbReference type="PANTHER" id="PTHR14247">
    <property type="entry name" value="BREAST CANCER ANTI-ESTROGEN RESISTANCE PROTEIN 3 HOMOLOG-LIKE PROTEIN"/>
    <property type="match status" value="1"/>
</dbReference>
<dbReference type="InterPro" id="IPR023578">
    <property type="entry name" value="Ras_GEF_dom_sf"/>
</dbReference>
<dbReference type="KEGG" id="snh:120025632"/>
<dbReference type="GO" id="GO:0007264">
    <property type="term" value="P:small GTPase-mediated signal transduction"/>
    <property type="evidence" value="ECO:0007669"/>
    <property type="project" value="InterPro"/>
</dbReference>
<dbReference type="Gene3D" id="3.30.505.10">
    <property type="entry name" value="SH2 domain"/>
    <property type="match status" value="1"/>
</dbReference>
<feature type="compositionally biased region" description="Polar residues" evidence="4">
    <location>
        <begin position="217"/>
        <end position="232"/>
    </location>
</feature>
<evidence type="ECO:0000313" key="8">
    <source>
        <dbReference type="RefSeq" id="XP_038826104.1"/>
    </source>
</evidence>
<dbReference type="InterPro" id="IPR036860">
    <property type="entry name" value="SH2_dom_sf"/>
</dbReference>
<dbReference type="FunFam" id="3.30.505.10:FF:000013">
    <property type="entry name" value="SH2 domain-containing protein 3C isoform X1"/>
    <property type="match status" value="1"/>
</dbReference>
<dbReference type="Proteomes" id="UP000808372">
    <property type="component" value="Chromosome 31"/>
</dbReference>
<dbReference type="PANTHER" id="PTHR14247:SF6">
    <property type="entry name" value="SH2 DOMAIN-CONTAINING PROTEIN 3C"/>
    <property type="match status" value="1"/>
</dbReference>
<feature type="compositionally biased region" description="Polar residues" evidence="4">
    <location>
        <begin position="284"/>
        <end position="293"/>
    </location>
</feature>
<dbReference type="Pfam" id="PF00617">
    <property type="entry name" value="RasGEF"/>
    <property type="match status" value="1"/>
</dbReference>
<dbReference type="SUPFAM" id="SSF48366">
    <property type="entry name" value="Ras GEF"/>
    <property type="match status" value="1"/>
</dbReference>
<dbReference type="InterPro" id="IPR000980">
    <property type="entry name" value="SH2"/>
</dbReference>
<dbReference type="SMART" id="SM00147">
    <property type="entry name" value="RasGEF"/>
    <property type="match status" value="1"/>
</dbReference>
<dbReference type="SMART" id="SM00252">
    <property type="entry name" value="SH2"/>
    <property type="match status" value="1"/>
</dbReference>
<dbReference type="AlphaFoldDB" id="A0A8U0TR35"/>
<feature type="region of interest" description="Disordered" evidence="4">
    <location>
        <begin position="109"/>
        <end position="334"/>
    </location>
</feature>
<sequence length="1146" mass="125204">MDFWTMAAGAGWNDRTLVDHYRCSLREDVRLKWFGILPNFFRRSSLSDKSDSKSSSSEPDGAGALDVVSSTIDVETFVDDMDMMHPCTFSSARSSDNYTHMGTFPRFLLRKRDKSGNSEKIGTKKIKEKTGARLGRSQSQRPAGDRVCSSPLLMALSSRPGSRKDQPLSPLSSQAGPGPRPQRDQGLPPIPRGGSLDRNEHGEPQAHCEEEEPHQGQLMSAQDVGSSTSNAPPFTCEDVSKEHTFTTDQEPSPTPKLPKKSLQQPGTLVTHQIEEGLPMKRANNLGTDSNTSLLPERASSGSTDRDLGEGLQRESQAVIPVDSQANSNHPGSIATVYLQSDPAAIHSVALPASLSTPEPMAWHHGAQPVEDCPQPGKAQPGKAQPGETQPGETQPGEAQPGKAQPGKAQPGKTQPGKTQPGKTQPGKAQPGATVHMNPFSLLSTSFKEGGREGGSHHGGGGVTKAFSKEKYLLESPPEKLRKELEEELKLCSSDIRSHGWYHGHIPRELSETVVLQNGDFLIRDSLINMGDYVLTTRWNHEVLHFKITKVLVKSSTESKCFLFYLKVQYLFEKDSFDSIPELVRFYVAGRRPVSQPSGAQIYCPIIRTLPLRYLEATFALANSRHSLAHSPSSQRGAYIKRRSVTMNDGLTTEKLIPHSPSTIHNHKDVMRNCAMSMDQIQEYRCPLSPVGETPLSPAYSHIHRHRTQSGGRVLAVVPPSPVLRRSSEPQLSPGSNNNLPDMLAASSHSTPAHCSCPAPAVGTETEGSYCDLRPSPAPCPVAPCAAGMPPTPPAKSYVERLRVEEGRGPAPGRENGAGAGGEAFSVPLVETASSFRPGKYLSPLIPQENKPLEMSVLKRVKELLAEVDARTAAKHITMADCTVARILGVTKEMQRMMGVGSGLELLTLPHGHQLRLDLLERFYTMSIMMAVDLLGCTGSTEERAALLHKTIQLAAELKSNLGNMFGFAAVMRALELPQISRLEQTWMTLRQRHTEGAILYEKKLKPFMKNMNDGKESSVLSNTSFPHVVPLLSLLEKGVAVGEGPGAGIEPWENVEAGVDVVMSHLEAARTIAHHGVLYRTNAEAKLQGFQESQEVLEIFRTEFQMRLLWGSRGSEGSQSERYEKFNKVLTALSHKLEPPVRHSEL</sequence>
<evidence type="ECO:0000259" key="6">
    <source>
        <dbReference type="PROSITE" id="PS50009"/>
    </source>
</evidence>
<dbReference type="SUPFAM" id="SSF55550">
    <property type="entry name" value="SH2 domain"/>
    <property type="match status" value="1"/>
</dbReference>
<protein>
    <submittedName>
        <fullName evidence="8">SH2 domain-containing protein 3C</fullName>
    </submittedName>
</protein>
<dbReference type="OrthoDB" id="2412973at2759"/>
<evidence type="ECO:0000256" key="1">
    <source>
        <dbReference type="ARBA" id="ARBA00022999"/>
    </source>
</evidence>